<keyword evidence="1" id="KW-0732">Signal</keyword>
<accession>A0A0P7AVH4</accession>
<name>A0A0P7AVH4_9FLAO</name>
<evidence type="ECO:0000313" key="3">
    <source>
        <dbReference type="Proteomes" id="UP000050280"/>
    </source>
</evidence>
<dbReference type="Gene3D" id="2.60.40.10">
    <property type="entry name" value="Immunoglobulins"/>
    <property type="match status" value="1"/>
</dbReference>
<keyword evidence="3" id="KW-1185">Reference proteome</keyword>
<dbReference type="SUPFAM" id="SSF49265">
    <property type="entry name" value="Fibronectin type III"/>
    <property type="match status" value="1"/>
</dbReference>
<dbReference type="STRING" id="1300341.I595_3527"/>
<gene>
    <name evidence="2" type="ORF">I595_3527</name>
</gene>
<dbReference type="EMBL" id="LDJX01000010">
    <property type="protein sequence ID" value="KPM30366.1"/>
    <property type="molecule type" value="Genomic_DNA"/>
</dbReference>
<reference evidence="2 3" key="1">
    <citation type="submission" date="2015-09" db="EMBL/GenBank/DDBJ databases">
        <title>Genome sequence of the marine flavobacterium Croceitalea dokdonensis DOKDO 023 that contains proton- and sodium-pumping rhodopsins.</title>
        <authorList>
            <person name="Kwon S.-K."/>
            <person name="Lee H.K."/>
            <person name="Kwak M.-J."/>
            <person name="Kim J.F."/>
        </authorList>
    </citation>
    <scope>NUCLEOTIDE SEQUENCE [LARGE SCALE GENOMIC DNA]</scope>
    <source>
        <strain evidence="2 3">DOKDO 023</strain>
    </source>
</reference>
<evidence type="ECO:0000313" key="2">
    <source>
        <dbReference type="EMBL" id="KPM30366.1"/>
    </source>
</evidence>
<dbReference type="PROSITE" id="PS51257">
    <property type="entry name" value="PROKAR_LIPOPROTEIN"/>
    <property type="match status" value="1"/>
</dbReference>
<dbReference type="InterPro" id="IPR013783">
    <property type="entry name" value="Ig-like_fold"/>
</dbReference>
<dbReference type="Proteomes" id="UP000050280">
    <property type="component" value="Unassembled WGS sequence"/>
</dbReference>
<feature type="signal peptide" evidence="1">
    <location>
        <begin position="1"/>
        <end position="19"/>
    </location>
</feature>
<proteinExistence type="predicted"/>
<sequence length="232" mass="25518">MKKLGHVLLFIILASSCDADLDIAEAVILPPSEVRLLFPENNSECTTGTVISESESEVTFNWTQADVTEGYLVYLTDLTTNEETVVEADSTAMPITIKRGTPYRWSVITYVDDFQNPTTSPDGFFYNAGPGIVSYIPFPASAISPETDAQLIENTTSINLQWTAEDVDDDITGFDLYFGTTDQPELLAENLETPSYANVSVSSGNTYYWKVITKDANGNVANSALFQFEVLE</sequence>
<organism evidence="2 3">
    <name type="scientific">Croceitalea dokdonensis DOKDO 023</name>
    <dbReference type="NCBI Taxonomy" id="1300341"/>
    <lineage>
        <taxon>Bacteria</taxon>
        <taxon>Pseudomonadati</taxon>
        <taxon>Bacteroidota</taxon>
        <taxon>Flavobacteriia</taxon>
        <taxon>Flavobacteriales</taxon>
        <taxon>Flavobacteriaceae</taxon>
        <taxon>Croceitalea</taxon>
    </lineage>
</organism>
<dbReference type="AlphaFoldDB" id="A0A0P7AVH4"/>
<dbReference type="OrthoDB" id="789771at2"/>
<feature type="chain" id="PRO_5006135090" evidence="1">
    <location>
        <begin position="20"/>
        <end position="232"/>
    </location>
</feature>
<evidence type="ECO:0000256" key="1">
    <source>
        <dbReference type="SAM" id="SignalP"/>
    </source>
</evidence>
<dbReference type="RefSeq" id="WP_054560483.1">
    <property type="nucleotide sequence ID" value="NZ_LDJX01000010.1"/>
</dbReference>
<dbReference type="InterPro" id="IPR036116">
    <property type="entry name" value="FN3_sf"/>
</dbReference>
<comment type="caution">
    <text evidence="2">The sequence shown here is derived from an EMBL/GenBank/DDBJ whole genome shotgun (WGS) entry which is preliminary data.</text>
</comment>
<protein>
    <submittedName>
        <fullName evidence="2">Fibronectin type-III repeats protein</fullName>
    </submittedName>
</protein>